<accession>A0ACB9IF78</accession>
<keyword evidence="2" id="KW-1185">Reference proteome</keyword>
<proteinExistence type="predicted"/>
<gene>
    <name evidence="1" type="ORF">L1987_22369</name>
</gene>
<dbReference type="EMBL" id="CM042025">
    <property type="protein sequence ID" value="KAI3806462.1"/>
    <property type="molecule type" value="Genomic_DNA"/>
</dbReference>
<organism evidence="1 2">
    <name type="scientific">Smallanthus sonchifolius</name>
    <dbReference type="NCBI Taxonomy" id="185202"/>
    <lineage>
        <taxon>Eukaryota</taxon>
        <taxon>Viridiplantae</taxon>
        <taxon>Streptophyta</taxon>
        <taxon>Embryophyta</taxon>
        <taxon>Tracheophyta</taxon>
        <taxon>Spermatophyta</taxon>
        <taxon>Magnoliopsida</taxon>
        <taxon>eudicotyledons</taxon>
        <taxon>Gunneridae</taxon>
        <taxon>Pentapetalae</taxon>
        <taxon>asterids</taxon>
        <taxon>campanulids</taxon>
        <taxon>Asterales</taxon>
        <taxon>Asteraceae</taxon>
        <taxon>Asteroideae</taxon>
        <taxon>Heliantheae alliance</taxon>
        <taxon>Millerieae</taxon>
        <taxon>Smallanthus</taxon>
    </lineage>
</organism>
<evidence type="ECO:0000313" key="2">
    <source>
        <dbReference type="Proteomes" id="UP001056120"/>
    </source>
</evidence>
<reference evidence="1 2" key="2">
    <citation type="journal article" date="2022" name="Mol. Ecol. Resour.">
        <title>The genomes of chicory, endive, great burdock and yacon provide insights into Asteraceae paleo-polyploidization history and plant inulin production.</title>
        <authorList>
            <person name="Fan W."/>
            <person name="Wang S."/>
            <person name="Wang H."/>
            <person name="Wang A."/>
            <person name="Jiang F."/>
            <person name="Liu H."/>
            <person name="Zhao H."/>
            <person name="Xu D."/>
            <person name="Zhang Y."/>
        </authorList>
    </citation>
    <scope>NUCLEOTIDE SEQUENCE [LARGE SCALE GENOMIC DNA]</scope>
    <source>
        <strain evidence="2">cv. Yunnan</strain>
        <tissue evidence="1">Leaves</tissue>
    </source>
</reference>
<comment type="caution">
    <text evidence="1">The sequence shown here is derived from an EMBL/GenBank/DDBJ whole genome shotgun (WGS) entry which is preliminary data.</text>
</comment>
<sequence length="542" mass="60829">MEKVVKVVRWLVFDSVSNQIWMIAFTFVIYSSPLVGFSLLVHRLFVGTNRQKIKHVEKDDRRKKFAKSRRSFKSVYSDRNHLIQRNTLNKSNDFIDTNVEEDDNIFVKSLQDLLSEKKSKDIVDCNINKDKVEDDDKPQDHKVVRWTDDDQKNAIDLGLTEAERNKRLKSLMERRRSRKNLGFEEGGSTGTKNNLQISSVKTTKINPFLEDSSSAMKSPDSAPSSLLTTSNPFDLPYDPHEEKLDLTGDNFHEEFTVGQPKEPVFCRHQSFSLGALSHSVIAHDKHGKSCYKDLSNKQKFVTGFETSTLDNGGDNKHIQHDSPISDDSIDSNHPKEEGASSEQVVGVLHGEDGTDIESQEEIDSFDERKADINFFYGSNKKAYHVASHSIVSDLQVELSDEDSDPTLDDLDIEKDRESLLNSSNHQGDSDPIRGNHIHEQHGASQSSVAQAAPDGLTELAVGPASVSSSSPKSVLQRDFSADPASPYNFINEVQQSDNHTREPDSSDNVSHQTNDSAEHPFRDRDIDNLQVGVLPLKLTVLI</sequence>
<reference evidence="2" key="1">
    <citation type="journal article" date="2022" name="Mol. Ecol. Resour.">
        <title>The genomes of chicory, endive, great burdock and yacon provide insights into Asteraceae palaeo-polyploidization history and plant inulin production.</title>
        <authorList>
            <person name="Fan W."/>
            <person name="Wang S."/>
            <person name="Wang H."/>
            <person name="Wang A."/>
            <person name="Jiang F."/>
            <person name="Liu H."/>
            <person name="Zhao H."/>
            <person name="Xu D."/>
            <person name="Zhang Y."/>
        </authorList>
    </citation>
    <scope>NUCLEOTIDE SEQUENCE [LARGE SCALE GENOMIC DNA]</scope>
    <source>
        <strain evidence="2">cv. Yunnan</strain>
    </source>
</reference>
<evidence type="ECO:0000313" key="1">
    <source>
        <dbReference type="EMBL" id="KAI3806462.1"/>
    </source>
</evidence>
<name>A0ACB9IF78_9ASTR</name>
<dbReference type="Proteomes" id="UP001056120">
    <property type="component" value="Linkage Group LG08"/>
</dbReference>
<protein>
    <submittedName>
        <fullName evidence="1">Uncharacterized protein</fullName>
    </submittedName>
</protein>